<evidence type="ECO:0000313" key="2">
    <source>
        <dbReference type="Proteomes" id="UP000054729"/>
    </source>
</evidence>
<accession>A0A0W1AM18</accession>
<dbReference type="PATRIC" id="fig|66969.6.peg.751"/>
<dbReference type="SUPFAM" id="SSF53474">
    <property type="entry name" value="alpha/beta-Hydrolases"/>
    <property type="match status" value="1"/>
</dbReference>
<dbReference type="OrthoDB" id="5641950at2"/>
<dbReference type="AlphaFoldDB" id="A0A0W1AM18"/>
<gene>
    <name evidence="1" type="primary">sdbA_1</name>
    <name evidence="1" type="ORF">Lwal_0688</name>
</gene>
<sequence>MRTFVPGYYIIEGPKRKSWSEFTNYSFLLFNWALTFIARRAIINVALGPDEIRLQKPVHVIFFSDDRSEKGSVIVNLLPGKSSKAPTSYYDKLPRFSNTAKRQLSNTKPSNQRYIDSIINEIGLLLEGRSTQEKCRNKQFSIEDIHIKGIERLDDHLANYFKEQMHQKYGKAFFERPRKVQLNFYTLETADHAVLESVEIPNTDEELKPMSERKFVISCMARNQNYMYWLKDLYTSAKHIGCTVIGFNYRGLDYSKGMIWTYKNLVDDALSQARRLIESGVKPENIAFEGMSMGAAVATITAAKMHENGLRVKLYNERSYRSLLRLMIGYIMPDSTSNPWNPLTWLNYVAVGCAYLFLTPAICLLGWHLDAANAWDRIPFAYKIYSVARNHQNPAQPDDDDLVHDSFSSIASLMAQHLEEIKYTHQNGGSLSIEEQQMLADKPESHEFTLDRNNAMNTNPSNHSAPRRFLVDTQSHQQTMHTYMIEHVREMLEITPPGLEAHINKA</sequence>
<dbReference type="RefSeq" id="WP_058479518.1">
    <property type="nucleotide sequence ID" value="NZ_CAAAIQ010000021.1"/>
</dbReference>
<keyword evidence="2" id="KW-1185">Reference proteome</keyword>
<comment type="caution">
    <text evidence="1">The sequence shown here is derived from an EMBL/GenBank/DDBJ whole genome shotgun (WGS) entry which is preliminary data.</text>
</comment>
<evidence type="ECO:0000313" key="1">
    <source>
        <dbReference type="EMBL" id="KTD82211.1"/>
    </source>
</evidence>
<dbReference type="Proteomes" id="UP000054729">
    <property type="component" value="Unassembled WGS sequence"/>
</dbReference>
<dbReference type="EMBL" id="LNZB01000015">
    <property type="protein sequence ID" value="KTD82211.1"/>
    <property type="molecule type" value="Genomic_DNA"/>
</dbReference>
<organism evidence="1 2">
    <name type="scientific">Legionella waltersii</name>
    <dbReference type="NCBI Taxonomy" id="66969"/>
    <lineage>
        <taxon>Bacteria</taxon>
        <taxon>Pseudomonadati</taxon>
        <taxon>Pseudomonadota</taxon>
        <taxon>Gammaproteobacteria</taxon>
        <taxon>Legionellales</taxon>
        <taxon>Legionellaceae</taxon>
        <taxon>Legionella</taxon>
    </lineage>
</organism>
<dbReference type="STRING" id="66969.Lwal_0688"/>
<dbReference type="InterPro" id="IPR029058">
    <property type="entry name" value="AB_hydrolase_fold"/>
</dbReference>
<protein>
    <submittedName>
        <fullName evidence="1">SdbA protein, substrate of the Dot/Icm system</fullName>
    </submittedName>
</protein>
<proteinExistence type="predicted"/>
<reference evidence="1 2" key="1">
    <citation type="submission" date="2015-11" db="EMBL/GenBank/DDBJ databases">
        <title>Genomic analysis of 38 Legionella species identifies large and diverse effector repertoires.</title>
        <authorList>
            <person name="Burstein D."/>
            <person name="Amaro F."/>
            <person name="Zusman T."/>
            <person name="Lifshitz Z."/>
            <person name="Cohen O."/>
            <person name="Gilbert J.A."/>
            <person name="Pupko T."/>
            <person name="Shuman H.A."/>
            <person name="Segal G."/>
        </authorList>
    </citation>
    <scope>NUCLEOTIDE SEQUENCE [LARGE SCALE GENOMIC DNA]</scope>
    <source>
        <strain evidence="1 2">ATCC 51914</strain>
    </source>
</reference>
<name>A0A0W1AM18_9GAMM</name>
<dbReference type="Gene3D" id="3.40.50.1820">
    <property type="entry name" value="alpha/beta hydrolase"/>
    <property type="match status" value="1"/>
</dbReference>